<dbReference type="EMBL" id="BJMN01000051">
    <property type="protein sequence ID" value="GEB61108.1"/>
    <property type="molecule type" value="Genomic_DNA"/>
</dbReference>
<evidence type="ECO:0000256" key="1">
    <source>
        <dbReference type="SAM" id="Phobius"/>
    </source>
</evidence>
<feature type="transmembrane region" description="Helical" evidence="1">
    <location>
        <begin position="64"/>
        <end position="83"/>
    </location>
</feature>
<dbReference type="Proteomes" id="UP000315226">
    <property type="component" value="Unassembled WGS sequence"/>
</dbReference>
<keyword evidence="1" id="KW-1133">Transmembrane helix</keyword>
<organism evidence="2 3">
    <name type="scientific">Streptomyces gardneri</name>
    <dbReference type="NCBI Taxonomy" id="66892"/>
    <lineage>
        <taxon>Bacteria</taxon>
        <taxon>Bacillati</taxon>
        <taxon>Actinomycetota</taxon>
        <taxon>Actinomycetes</taxon>
        <taxon>Kitasatosporales</taxon>
        <taxon>Streptomycetaceae</taxon>
        <taxon>Streptomyces</taxon>
    </lineage>
</organism>
<proteinExistence type="predicted"/>
<protein>
    <recommendedName>
        <fullName evidence="4">PDGLE domain-containing protein</fullName>
    </recommendedName>
</protein>
<sequence length="88" mass="9350">MSKPPVLTMGLGILLLLMTFNSLGTPHCDGEEMSPGDACTTVRRTGAHSRTYEEMKAFSVGEGVMLGLGATALVGGAVWLVALRRRTR</sequence>
<accession>A0A4Y3RVM4</accession>
<name>A0A4Y3RVM4_9ACTN</name>
<evidence type="ECO:0000313" key="2">
    <source>
        <dbReference type="EMBL" id="GEB61108.1"/>
    </source>
</evidence>
<keyword evidence="3" id="KW-1185">Reference proteome</keyword>
<evidence type="ECO:0000313" key="3">
    <source>
        <dbReference type="Proteomes" id="UP000315226"/>
    </source>
</evidence>
<reference evidence="2 3" key="1">
    <citation type="submission" date="2019-06" db="EMBL/GenBank/DDBJ databases">
        <title>Whole genome shotgun sequence of Streptomyces gardneri NBRC 12865.</title>
        <authorList>
            <person name="Hosoyama A."/>
            <person name="Uohara A."/>
            <person name="Ohji S."/>
            <person name="Ichikawa N."/>
        </authorList>
    </citation>
    <scope>NUCLEOTIDE SEQUENCE [LARGE SCALE GENOMIC DNA]</scope>
    <source>
        <strain evidence="2 3">NBRC 12865</strain>
    </source>
</reference>
<keyword evidence="1" id="KW-0472">Membrane</keyword>
<dbReference type="RefSeq" id="WP_141301273.1">
    <property type="nucleotide sequence ID" value="NZ_BJMN01000051.1"/>
</dbReference>
<keyword evidence="1" id="KW-0812">Transmembrane</keyword>
<dbReference type="AlphaFoldDB" id="A0A4Y3RVM4"/>
<gene>
    <name evidence="2" type="ORF">SGA01_67130</name>
</gene>
<comment type="caution">
    <text evidence="2">The sequence shown here is derived from an EMBL/GenBank/DDBJ whole genome shotgun (WGS) entry which is preliminary data.</text>
</comment>
<evidence type="ECO:0008006" key="4">
    <source>
        <dbReference type="Google" id="ProtNLM"/>
    </source>
</evidence>